<organism evidence="1 2">
    <name type="scientific">Streptomonospora salina</name>
    <dbReference type="NCBI Taxonomy" id="104205"/>
    <lineage>
        <taxon>Bacteria</taxon>
        <taxon>Bacillati</taxon>
        <taxon>Actinomycetota</taxon>
        <taxon>Actinomycetes</taxon>
        <taxon>Streptosporangiales</taxon>
        <taxon>Nocardiopsidaceae</taxon>
        <taxon>Streptomonospora</taxon>
    </lineage>
</organism>
<dbReference type="EMBL" id="JACHLY010000001">
    <property type="protein sequence ID" value="MBB6000864.1"/>
    <property type="molecule type" value="Genomic_DNA"/>
</dbReference>
<accession>A0A841EEU6</accession>
<reference evidence="1 2" key="1">
    <citation type="submission" date="2020-08" db="EMBL/GenBank/DDBJ databases">
        <title>Sequencing the genomes of 1000 actinobacteria strains.</title>
        <authorList>
            <person name="Klenk H.-P."/>
        </authorList>
    </citation>
    <scope>NUCLEOTIDE SEQUENCE [LARGE SCALE GENOMIC DNA]</scope>
    <source>
        <strain evidence="1 2">DSM 44593</strain>
    </source>
</reference>
<comment type="caution">
    <text evidence="1">The sequence shown here is derived from an EMBL/GenBank/DDBJ whole genome shotgun (WGS) entry which is preliminary data.</text>
</comment>
<dbReference type="Proteomes" id="UP000578077">
    <property type="component" value="Unassembled WGS sequence"/>
</dbReference>
<name>A0A841EEU6_9ACTN</name>
<protein>
    <submittedName>
        <fullName evidence="1">Uncharacterized protein</fullName>
    </submittedName>
</protein>
<sequence length="106" mass="11840">MPTLASKGLPELHPDAAALTAIRTIGDDQVRAYTIAEPTQGWRQINQLLRQAAACGLVRPATERMRDAYAVLDVLNGDDDIVQDYAIPTAAAWRWWYRKLHLRIAA</sequence>
<keyword evidence="2" id="KW-1185">Reference proteome</keyword>
<dbReference type="AlphaFoldDB" id="A0A841EEU6"/>
<gene>
    <name evidence="1" type="ORF">HNR25_004615</name>
</gene>
<dbReference type="RefSeq" id="WP_184638585.1">
    <property type="nucleotide sequence ID" value="NZ_BAABKT010000035.1"/>
</dbReference>
<evidence type="ECO:0000313" key="1">
    <source>
        <dbReference type="EMBL" id="MBB6000864.1"/>
    </source>
</evidence>
<proteinExistence type="predicted"/>
<evidence type="ECO:0000313" key="2">
    <source>
        <dbReference type="Proteomes" id="UP000578077"/>
    </source>
</evidence>